<organism evidence="1 2">
    <name type="scientific">Boseongicola aestuarii</name>
    <dbReference type="NCBI Taxonomy" id="1470561"/>
    <lineage>
        <taxon>Bacteria</taxon>
        <taxon>Pseudomonadati</taxon>
        <taxon>Pseudomonadota</taxon>
        <taxon>Alphaproteobacteria</taxon>
        <taxon>Rhodobacterales</taxon>
        <taxon>Paracoccaceae</taxon>
        <taxon>Boseongicola</taxon>
    </lineage>
</organism>
<sequence>MAQVATTHHQTATDRIFDFFTLSYEWLATWTERNVEPGEDGQHIPDNVRNILKNRGYNI</sequence>
<name>A0A238J434_9RHOB</name>
<gene>
    <name evidence="1" type="ORF">BOA8489_03601</name>
</gene>
<dbReference type="EMBL" id="FXXQ01000017">
    <property type="protein sequence ID" value="SMX25458.1"/>
    <property type="molecule type" value="Genomic_DNA"/>
</dbReference>
<evidence type="ECO:0000313" key="2">
    <source>
        <dbReference type="Proteomes" id="UP000201838"/>
    </source>
</evidence>
<proteinExistence type="predicted"/>
<keyword evidence="2" id="KW-1185">Reference proteome</keyword>
<dbReference type="RefSeq" id="WP_093975651.1">
    <property type="nucleotide sequence ID" value="NZ_FXXQ01000017.1"/>
</dbReference>
<dbReference type="Proteomes" id="UP000201838">
    <property type="component" value="Unassembled WGS sequence"/>
</dbReference>
<protein>
    <submittedName>
        <fullName evidence="1">Uncharacterized protein</fullName>
    </submittedName>
</protein>
<evidence type="ECO:0000313" key="1">
    <source>
        <dbReference type="EMBL" id="SMX25458.1"/>
    </source>
</evidence>
<reference evidence="1 2" key="1">
    <citation type="submission" date="2017-05" db="EMBL/GenBank/DDBJ databases">
        <authorList>
            <person name="Song R."/>
            <person name="Chenine A.L."/>
            <person name="Ruprecht R.M."/>
        </authorList>
    </citation>
    <scope>NUCLEOTIDE SEQUENCE [LARGE SCALE GENOMIC DNA]</scope>
    <source>
        <strain evidence="1 2">CECT 8489</strain>
    </source>
</reference>
<accession>A0A238J434</accession>
<dbReference type="AlphaFoldDB" id="A0A238J434"/>